<feature type="transmembrane region" description="Helical" evidence="7">
    <location>
        <begin position="386"/>
        <end position="408"/>
    </location>
</feature>
<feature type="transmembrane region" description="Helical" evidence="7">
    <location>
        <begin position="900"/>
        <end position="922"/>
    </location>
</feature>
<comment type="subcellular location">
    <subcellularLocation>
        <location evidence="1">Cell membrane</location>
        <topology evidence="1">Multi-pass membrane protein</topology>
    </subcellularLocation>
</comment>
<dbReference type="GO" id="GO:0022857">
    <property type="term" value="F:transmembrane transporter activity"/>
    <property type="evidence" value="ECO:0007669"/>
    <property type="project" value="TreeGrafter"/>
</dbReference>
<feature type="domain" description="ABC3 transporter permease C-terminal" evidence="9">
    <location>
        <begin position="303"/>
        <end position="405"/>
    </location>
</feature>
<feature type="transmembrane region" description="Helical" evidence="7">
    <location>
        <begin position="952"/>
        <end position="974"/>
    </location>
</feature>
<protein>
    <recommendedName>
        <fullName evidence="9">ABC3 transporter permease C-terminal domain-containing protein</fullName>
    </recommendedName>
</protein>
<dbReference type="GO" id="GO:0005886">
    <property type="term" value="C:plasma membrane"/>
    <property type="evidence" value="ECO:0007669"/>
    <property type="project" value="UniProtKB-SubCell"/>
</dbReference>
<evidence type="ECO:0000256" key="2">
    <source>
        <dbReference type="ARBA" id="ARBA00022475"/>
    </source>
</evidence>
<evidence type="ECO:0000256" key="7">
    <source>
        <dbReference type="SAM" id="Phobius"/>
    </source>
</evidence>
<dbReference type="EMBL" id="BONQ01000038">
    <property type="protein sequence ID" value="GIG44553.1"/>
    <property type="molecule type" value="Genomic_DNA"/>
</dbReference>
<feature type="transmembrane region" description="Helical" evidence="7">
    <location>
        <begin position="515"/>
        <end position="533"/>
    </location>
</feature>
<evidence type="ECO:0000256" key="5">
    <source>
        <dbReference type="ARBA" id="ARBA00023136"/>
    </source>
</evidence>
<feature type="transmembrane region" description="Helical" evidence="7">
    <location>
        <begin position="294"/>
        <end position="318"/>
    </location>
</feature>
<gene>
    <name evidence="10" type="ORF">Dsi01nite_025940</name>
</gene>
<evidence type="ECO:0000256" key="1">
    <source>
        <dbReference type="ARBA" id="ARBA00004651"/>
    </source>
</evidence>
<dbReference type="RefSeq" id="WP_203846380.1">
    <property type="nucleotide sequence ID" value="NZ_BAAAVW010000040.1"/>
</dbReference>
<dbReference type="InterPro" id="IPR050250">
    <property type="entry name" value="Macrolide_Exporter_MacB"/>
</dbReference>
<keyword evidence="5 7" id="KW-0472">Membrane</keyword>
<evidence type="ECO:0000313" key="11">
    <source>
        <dbReference type="Proteomes" id="UP000660611"/>
    </source>
</evidence>
<comment type="caution">
    <text evidence="10">The sequence shown here is derived from an EMBL/GenBank/DDBJ whole genome shotgun (WGS) entry which is preliminary data.</text>
</comment>
<feature type="chain" id="PRO_5039214462" description="ABC3 transporter permease C-terminal domain-containing protein" evidence="8">
    <location>
        <begin position="29"/>
        <end position="988"/>
    </location>
</feature>
<keyword evidence="3 7" id="KW-0812">Transmembrane</keyword>
<dbReference type="InterPro" id="IPR003838">
    <property type="entry name" value="ABC3_permease_C"/>
</dbReference>
<keyword evidence="8" id="KW-0732">Signal</keyword>
<reference evidence="10" key="1">
    <citation type="submission" date="2021-01" db="EMBL/GenBank/DDBJ databases">
        <title>Whole genome shotgun sequence of Dactylosporangium siamense NBRC 106093.</title>
        <authorList>
            <person name="Komaki H."/>
            <person name="Tamura T."/>
        </authorList>
    </citation>
    <scope>NUCLEOTIDE SEQUENCE</scope>
    <source>
        <strain evidence="10">NBRC 106093</strain>
    </source>
</reference>
<evidence type="ECO:0000256" key="6">
    <source>
        <dbReference type="ARBA" id="ARBA00038076"/>
    </source>
</evidence>
<dbReference type="Proteomes" id="UP000660611">
    <property type="component" value="Unassembled WGS sequence"/>
</dbReference>
<organism evidence="10 11">
    <name type="scientific">Dactylosporangium siamense</name>
    <dbReference type="NCBI Taxonomy" id="685454"/>
    <lineage>
        <taxon>Bacteria</taxon>
        <taxon>Bacillati</taxon>
        <taxon>Actinomycetota</taxon>
        <taxon>Actinomycetes</taxon>
        <taxon>Micromonosporales</taxon>
        <taxon>Micromonosporaceae</taxon>
        <taxon>Dactylosporangium</taxon>
    </lineage>
</organism>
<name>A0A919PM24_9ACTN</name>
<keyword evidence="4 7" id="KW-1133">Transmembrane helix</keyword>
<proteinExistence type="inferred from homology"/>
<feature type="transmembrane region" description="Helical" evidence="7">
    <location>
        <begin position="429"/>
        <end position="447"/>
    </location>
</feature>
<dbReference type="PANTHER" id="PTHR30572">
    <property type="entry name" value="MEMBRANE COMPONENT OF TRANSPORTER-RELATED"/>
    <property type="match status" value="1"/>
</dbReference>
<dbReference type="PANTHER" id="PTHR30572:SF4">
    <property type="entry name" value="ABC TRANSPORTER PERMEASE YTRF"/>
    <property type="match status" value="1"/>
</dbReference>
<evidence type="ECO:0000256" key="4">
    <source>
        <dbReference type="ARBA" id="ARBA00022989"/>
    </source>
</evidence>
<dbReference type="Pfam" id="PF02687">
    <property type="entry name" value="FtsX"/>
    <property type="match status" value="1"/>
</dbReference>
<evidence type="ECO:0000256" key="3">
    <source>
        <dbReference type="ARBA" id="ARBA00022692"/>
    </source>
</evidence>
<evidence type="ECO:0000256" key="8">
    <source>
        <dbReference type="SAM" id="SignalP"/>
    </source>
</evidence>
<sequence length="988" mass="103413">MLALVLAALRARRTQAMTLLLLSTLAAAAAAAAPWYVLASTERIATRHVESAPIQERALETVGEGAIEGGSVAAHLEANALLTQSVVELGGFTTYTGAYLVGSLLAAAPQNNGSAVGVRRETDSPLMLRTGACEHATIEGRCATAANEVMLSYRTAHWLGAKPGDTVSYEATNVLGSAQLTVVGIYRPVDPVDPFWSSNPQLIAVDLPTGAPPEITEPVDDAILAGPAVFDQMKPEKLRFVVDMVAEPKLFVDNTPSEVRAFLDAATVKAANNRLTMYTSIYSTVERVERDRRLLSLGVPVGAFQLLLLCWFALYLAVKYTGDERRPDVGLVKLRGATRGRTWALVGGQSAVPMLVGAVLGLPLGYLVATAVTGAIDDPAVVSQAATLSVGAVVVAVVGALLAALLAERRSLGATVAELLRQSPGKARAWRDLFDLVLVIIAGIAVYQVKHRASGDAAGLALLAPGLAALAFALVASRAITAVAGRLVEGALRHGRPARALTAIYLARRPGVHRLAALMIVTVALLGTSFLTWNAGQHAGRARAELEVGADRVLTVRAENRLALLNAVRAADPSGKQAMAAVQSLRSGQDRVLLVDSPRLPAVATWRPEYGMTAEQAAAALHPGAPAPVMVTGGELTFDLDVVMTAPESGRTLFFEAVLADPKGDRLVARVGPLVAGAAVLKAQVPACTTAPGCRLSSLAITQSTLDQKVFFAARPGIDVTVRGLSAGSPVLGADALADRTRWRLAVSPAPPNLIVTPTAAGLLLRVAPLRPGPASDAGVYPIDTPAPIATIRAKRLQQRIAGDQRVTYGSASISERIVGTATRLPRLGDQGVLVDLEYADRLGADFGAGESLQVWLAPGAPRDIVDRLRQQGLIVQGEESIDTVAARYASFGPPLTLQFMLLSAVIGVALAIGAATVVAAVERRPRAAELNALRIQGAPARVVQRVAVEGYLILVGVSILVGLLLVVLIRAYIGDVLPYFADGWKTP</sequence>
<keyword evidence="11" id="KW-1185">Reference proteome</keyword>
<feature type="signal peptide" evidence="8">
    <location>
        <begin position="1"/>
        <end position="28"/>
    </location>
</feature>
<comment type="similarity">
    <text evidence="6">Belongs to the ABC-4 integral membrane protein family.</text>
</comment>
<dbReference type="AlphaFoldDB" id="A0A919PM24"/>
<keyword evidence="2" id="KW-1003">Cell membrane</keyword>
<accession>A0A919PM24</accession>
<evidence type="ECO:0000313" key="10">
    <source>
        <dbReference type="EMBL" id="GIG44553.1"/>
    </source>
</evidence>
<evidence type="ECO:0000259" key="9">
    <source>
        <dbReference type="Pfam" id="PF02687"/>
    </source>
</evidence>
<feature type="transmembrane region" description="Helical" evidence="7">
    <location>
        <begin position="343"/>
        <end position="366"/>
    </location>
</feature>